<feature type="region of interest" description="Disordered" evidence="1">
    <location>
        <begin position="1"/>
        <end position="59"/>
    </location>
</feature>
<evidence type="ECO:0000313" key="3">
    <source>
        <dbReference type="Proteomes" id="UP000053660"/>
    </source>
</evidence>
<dbReference type="Proteomes" id="UP000053660">
    <property type="component" value="Unassembled WGS sequence"/>
</dbReference>
<dbReference type="OrthoDB" id="5802593at2759"/>
<keyword evidence="3" id="KW-1185">Reference proteome</keyword>
<proteinExistence type="predicted"/>
<dbReference type="AlphaFoldDB" id="A0A0B1SPZ8"/>
<dbReference type="EMBL" id="KN563389">
    <property type="protein sequence ID" value="KHJ85572.1"/>
    <property type="molecule type" value="Genomic_DNA"/>
</dbReference>
<sequence>MDFERDPTEDEIPRFVVERRPCSSEEPDEETTQYSCSNEATTQGSCSDEEGTKENKDEN</sequence>
<organism evidence="2 3">
    <name type="scientific">Oesophagostomum dentatum</name>
    <name type="common">Nodular worm</name>
    <dbReference type="NCBI Taxonomy" id="61180"/>
    <lineage>
        <taxon>Eukaryota</taxon>
        <taxon>Metazoa</taxon>
        <taxon>Ecdysozoa</taxon>
        <taxon>Nematoda</taxon>
        <taxon>Chromadorea</taxon>
        <taxon>Rhabditida</taxon>
        <taxon>Rhabditina</taxon>
        <taxon>Rhabditomorpha</taxon>
        <taxon>Strongyloidea</taxon>
        <taxon>Strongylidae</taxon>
        <taxon>Oesophagostomum</taxon>
    </lineage>
</organism>
<reference evidence="2 3" key="1">
    <citation type="submission" date="2014-03" db="EMBL/GenBank/DDBJ databases">
        <title>Draft genome of the hookworm Oesophagostomum dentatum.</title>
        <authorList>
            <person name="Mitreva M."/>
        </authorList>
    </citation>
    <scope>NUCLEOTIDE SEQUENCE [LARGE SCALE GENOMIC DNA]</scope>
    <source>
        <strain evidence="2 3">OD-Hann</strain>
    </source>
</reference>
<evidence type="ECO:0000313" key="2">
    <source>
        <dbReference type="EMBL" id="KHJ85572.1"/>
    </source>
</evidence>
<feature type="compositionally biased region" description="Basic and acidic residues" evidence="1">
    <location>
        <begin position="1"/>
        <end position="23"/>
    </location>
</feature>
<accession>A0A0B1SPZ8</accession>
<feature type="compositionally biased region" description="Polar residues" evidence="1">
    <location>
        <begin position="32"/>
        <end position="46"/>
    </location>
</feature>
<evidence type="ECO:0000256" key="1">
    <source>
        <dbReference type="SAM" id="MobiDB-lite"/>
    </source>
</evidence>
<protein>
    <submittedName>
        <fullName evidence="2">Uncharacterized protein</fullName>
    </submittedName>
</protein>
<gene>
    <name evidence="2" type="ORF">OESDEN_14697</name>
</gene>
<name>A0A0B1SPZ8_OESDE</name>
<feature type="compositionally biased region" description="Basic and acidic residues" evidence="1">
    <location>
        <begin position="50"/>
        <end position="59"/>
    </location>
</feature>